<dbReference type="AlphaFoldDB" id="A0A6A5XI43"/>
<keyword evidence="1" id="KW-1133">Transmembrane helix</keyword>
<dbReference type="Proteomes" id="UP000799778">
    <property type="component" value="Unassembled WGS sequence"/>
</dbReference>
<protein>
    <submittedName>
        <fullName evidence="2">Uncharacterized protein</fullName>
    </submittedName>
</protein>
<dbReference type="RefSeq" id="XP_033380779.1">
    <property type="nucleotide sequence ID" value="XM_033533325.1"/>
</dbReference>
<organism evidence="2 3">
    <name type="scientific">Aaosphaeria arxii CBS 175.79</name>
    <dbReference type="NCBI Taxonomy" id="1450172"/>
    <lineage>
        <taxon>Eukaryota</taxon>
        <taxon>Fungi</taxon>
        <taxon>Dikarya</taxon>
        <taxon>Ascomycota</taxon>
        <taxon>Pezizomycotina</taxon>
        <taxon>Dothideomycetes</taxon>
        <taxon>Pleosporomycetidae</taxon>
        <taxon>Pleosporales</taxon>
        <taxon>Pleosporales incertae sedis</taxon>
        <taxon>Aaosphaeria</taxon>
    </lineage>
</organism>
<sequence length="200" mass="23141">MHGKVRAYVREKRNARRMSRNLRKGLREGVLDIPDPDEANMPVPLIVRRIQELEGYMRTQFANQERQRNLLKAEVNYGWGEFRECLRAVAKFIFSSVLASVIAIRFFSGMAVSFLSSISARHYRKHARTINNPRRLEDRRDSVVGWLVRRCSLRRDRGQKLVGRCSMLGNKAKLACLTVLTETFGVMKEFTRAWKGPGDV</sequence>
<proteinExistence type="predicted"/>
<keyword evidence="1" id="KW-0472">Membrane</keyword>
<name>A0A6A5XI43_9PLEO</name>
<evidence type="ECO:0000313" key="2">
    <source>
        <dbReference type="EMBL" id="KAF2012440.1"/>
    </source>
</evidence>
<keyword evidence="3" id="KW-1185">Reference proteome</keyword>
<reference evidence="2" key="1">
    <citation type="journal article" date="2020" name="Stud. Mycol.">
        <title>101 Dothideomycetes genomes: a test case for predicting lifestyles and emergence of pathogens.</title>
        <authorList>
            <person name="Haridas S."/>
            <person name="Albert R."/>
            <person name="Binder M."/>
            <person name="Bloem J."/>
            <person name="Labutti K."/>
            <person name="Salamov A."/>
            <person name="Andreopoulos B."/>
            <person name="Baker S."/>
            <person name="Barry K."/>
            <person name="Bills G."/>
            <person name="Bluhm B."/>
            <person name="Cannon C."/>
            <person name="Castanera R."/>
            <person name="Culley D."/>
            <person name="Daum C."/>
            <person name="Ezra D."/>
            <person name="Gonzalez J."/>
            <person name="Henrissat B."/>
            <person name="Kuo A."/>
            <person name="Liang C."/>
            <person name="Lipzen A."/>
            <person name="Lutzoni F."/>
            <person name="Magnuson J."/>
            <person name="Mondo S."/>
            <person name="Nolan M."/>
            <person name="Ohm R."/>
            <person name="Pangilinan J."/>
            <person name="Park H.-J."/>
            <person name="Ramirez L."/>
            <person name="Alfaro M."/>
            <person name="Sun H."/>
            <person name="Tritt A."/>
            <person name="Yoshinaga Y."/>
            <person name="Zwiers L.-H."/>
            <person name="Turgeon B."/>
            <person name="Goodwin S."/>
            <person name="Spatafora J."/>
            <person name="Crous P."/>
            <person name="Grigoriev I."/>
        </authorList>
    </citation>
    <scope>NUCLEOTIDE SEQUENCE</scope>
    <source>
        <strain evidence="2">CBS 175.79</strain>
    </source>
</reference>
<keyword evidence="1" id="KW-0812">Transmembrane</keyword>
<accession>A0A6A5XI43</accession>
<dbReference type="EMBL" id="ML978072">
    <property type="protein sequence ID" value="KAF2012440.1"/>
    <property type="molecule type" value="Genomic_DNA"/>
</dbReference>
<feature type="transmembrane region" description="Helical" evidence="1">
    <location>
        <begin position="92"/>
        <end position="115"/>
    </location>
</feature>
<gene>
    <name evidence="2" type="ORF">BU24DRAFT_484089</name>
</gene>
<evidence type="ECO:0000256" key="1">
    <source>
        <dbReference type="SAM" id="Phobius"/>
    </source>
</evidence>
<evidence type="ECO:0000313" key="3">
    <source>
        <dbReference type="Proteomes" id="UP000799778"/>
    </source>
</evidence>
<dbReference type="GeneID" id="54290722"/>